<organism evidence="2 3">
    <name type="scientific">Phyllosticta citrichinensis</name>
    <dbReference type="NCBI Taxonomy" id="1130410"/>
    <lineage>
        <taxon>Eukaryota</taxon>
        <taxon>Fungi</taxon>
        <taxon>Dikarya</taxon>
        <taxon>Ascomycota</taxon>
        <taxon>Pezizomycotina</taxon>
        <taxon>Dothideomycetes</taxon>
        <taxon>Dothideomycetes incertae sedis</taxon>
        <taxon>Botryosphaeriales</taxon>
        <taxon>Phyllostictaceae</taxon>
        <taxon>Phyllosticta</taxon>
    </lineage>
</organism>
<keyword evidence="3" id="KW-1185">Reference proteome</keyword>
<comment type="caution">
    <text evidence="2">The sequence shown here is derived from an EMBL/GenBank/DDBJ whole genome shotgun (WGS) entry which is preliminary data.</text>
</comment>
<feature type="compositionally biased region" description="Basic and acidic residues" evidence="1">
    <location>
        <begin position="249"/>
        <end position="263"/>
    </location>
</feature>
<reference evidence="2 3" key="1">
    <citation type="journal article" date="2022" name="G3 (Bethesda)">
        <title>Enemy or ally: a genomic approach to elucidate the lifestyle of Phyllosticta citrichinaensis.</title>
        <authorList>
            <person name="Buijs V.A."/>
            <person name="Groenewald J.Z."/>
            <person name="Haridas S."/>
            <person name="LaButti K.M."/>
            <person name="Lipzen A."/>
            <person name="Martin F.M."/>
            <person name="Barry K."/>
            <person name="Grigoriev I.V."/>
            <person name="Crous P.W."/>
            <person name="Seidl M.F."/>
        </authorList>
    </citation>
    <scope>NUCLEOTIDE SEQUENCE [LARGE SCALE GENOMIC DNA]</scope>
    <source>
        <strain evidence="2 3">CBS 129764</strain>
    </source>
</reference>
<evidence type="ECO:0000313" key="3">
    <source>
        <dbReference type="Proteomes" id="UP001456524"/>
    </source>
</evidence>
<proteinExistence type="predicted"/>
<gene>
    <name evidence="2" type="ORF">IWX90DRAFT_412244</name>
</gene>
<feature type="compositionally biased region" description="Low complexity" evidence="1">
    <location>
        <begin position="271"/>
        <end position="285"/>
    </location>
</feature>
<feature type="compositionally biased region" description="Polar residues" evidence="1">
    <location>
        <begin position="77"/>
        <end position="109"/>
    </location>
</feature>
<dbReference type="EMBL" id="JBBWUH010000002">
    <property type="protein sequence ID" value="KAK8175724.1"/>
    <property type="molecule type" value="Genomic_DNA"/>
</dbReference>
<feature type="compositionally biased region" description="Polar residues" evidence="1">
    <location>
        <begin position="296"/>
        <end position="312"/>
    </location>
</feature>
<evidence type="ECO:0000313" key="2">
    <source>
        <dbReference type="EMBL" id="KAK8175724.1"/>
    </source>
</evidence>
<sequence length="548" mass="61300">MENLELLVHISAPTSHKDDEHYRRLAEATDDFEATTKITCTVLDGDQSVEIIAPYEEEDGVNQQDGRSNLDRRQSRTAKSQNAAICGTATQSNQIGPGLESLQQNTPSANVKGKTPIRYEAAPDFGSFTSTSTTPIQHLDEIKWRWSKQQTSSKKRPAFRLSQKSLEEASTKDGTQEFMEDTQQALAALVDHLPSSVLVQHASVSGNHDESRSHKRRRLSVDDAATLDFGKPEASVQQSPTVPPAEESAVDHSRIPEQPEDHGSNSQLRDSYGLSNSHSQSSSKSQGLWPEIVMGPSTSFELPLHGSQQSQAHTDENEGNHNVEIYTARDRLPNGEERSTDASQPHDDTRNSCHWPRDISAQLDGLHEEQASETAAAKKEHTTADFNFASLPIELEPPPPITAYRGVFDESTQTLKSFGQSLSLDRYFNPLFNIRHIKDDERGCWIIETNSWTLKHQYEFWTEMGKLITTGRLGAVRCQRNAPQNYPWVGTDGKENEGLGTIWVFCWGQVVAQLWLTMLVHSHREIEKSHARWTIGSPEDLEVVVQMT</sequence>
<name>A0ABR1Y3G7_9PEZI</name>
<feature type="region of interest" description="Disordered" evidence="1">
    <location>
        <begin position="148"/>
        <end position="176"/>
    </location>
</feature>
<dbReference type="Proteomes" id="UP001456524">
    <property type="component" value="Unassembled WGS sequence"/>
</dbReference>
<feature type="region of interest" description="Disordered" evidence="1">
    <location>
        <begin position="55"/>
        <end position="112"/>
    </location>
</feature>
<feature type="compositionally biased region" description="Basic and acidic residues" evidence="1">
    <location>
        <begin position="313"/>
        <end position="355"/>
    </location>
</feature>
<feature type="compositionally biased region" description="Basic and acidic residues" evidence="1">
    <location>
        <begin position="165"/>
        <end position="175"/>
    </location>
</feature>
<evidence type="ECO:0000256" key="1">
    <source>
        <dbReference type="SAM" id="MobiDB-lite"/>
    </source>
</evidence>
<feature type="region of interest" description="Disordered" evidence="1">
    <location>
        <begin position="229"/>
        <end position="355"/>
    </location>
</feature>
<accession>A0ABR1Y3G7</accession>
<protein>
    <submittedName>
        <fullName evidence="2">Uncharacterized protein</fullName>
    </submittedName>
</protein>